<keyword evidence="1" id="KW-0732">Signal</keyword>
<evidence type="ECO:0000256" key="1">
    <source>
        <dbReference type="SAM" id="SignalP"/>
    </source>
</evidence>
<dbReference type="Proteomes" id="UP000076580">
    <property type="component" value="Chromosome 01"/>
</dbReference>
<feature type="signal peptide" evidence="1">
    <location>
        <begin position="1"/>
        <end position="19"/>
    </location>
</feature>
<comment type="caution">
    <text evidence="2">The sequence shown here is derived from an EMBL/GenBank/DDBJ whole genome shotgun (WGS) entry which is preliminary data.</text>
</comment>
<evidence type="ECO:0000313" key="2">
    <source>
        <dbReference type="EMBL" id="KYK59404.1"/>
    </source>
</evidence>
<evidence type="ECO:0000313" key="3">
    <source>
        <dbReference type="Proteomes" id="UP000076580"/>
    </source>
</evidence>
<dbReference type="AlphaFoldDB" id="A0A151GQK4"/>
<dbReference type="GeneID" id="63713177"/>
<gene>
    <name evidence="2" type="ORF">DCS_00534</name>
</gene>
<sequence length="172" mass="18574">MKFIGAIIFAAVASAGVLAELESEDFVPAVGVSEALAIASNKTAAAFATFRQKLEASGDIDPFANFAVEAHLEFIETEFGHVQIQLLRYKETADAGKCVAVGEAMKPISTEFKAAADLILQKTAESLKQTVQLRLKPITMILAKTDKIFSPKNCQRRTKKPSLAGSRPGIYR</sequence>
<dbReference type="InParanoid" id="A0A151GQK4"/>
<protein>
    <submittedName>
        <fullName evidence="2">Uncharacterized protein</fullName>
    </submittedName>
</protein>
<reference evidence="2 3" key="1">
    <citation type="journal article" date="2016" name="Sci. Rep.">
        <title>Insights into Adaptations to a Near-Obligate Nematode Endoparasitic Lifestyle from the Finished Genome of Drechmeria coniospora.</title>
        <authorList>
            <person name="Zhang L."/>
            <person name="Zhou Z."/>
            <person name="Guo Q."/>
            <person name="Fokkens L."/>
            <person name="Miskei M."/>
            <person name="Pocsi I."/>
            <person name="Zhang W."/>
            <person name="Chen M."/>
            <person name="Wang L."/>
            <person name="Sun Y."/>
            <person name="Donzelli B.G."/>
            <person name="Gibson D.M."/>
            <person name="Nelson D.R."/>
            <person name="Luo J.G."/>
            <person name="Rep M."/>
            <person name="Liu H."/>
            <person name="Yang S."/>
            <person name="Wang J."/>
            <person name="Krasnoff S.B."/>
            <person name="Xu Y."/>
            <person name="Molnar I."/>
            <person name="Lin M."/>
        </authorList>
    </citation>
    <scope>NUCLEOTIDE SEQUENCE [LARGE SCALE GENOMIC DNA]</scope>
    <source>
        <strain evidence="2 3">ARSEF 6962</strain>
    </source>
</reference>
<keyword evidence="3" id="KW-1185">Reference proteome</keyword>
<proteinExistence type="predicted"/>
<accession>A0A151GQK4</accession>
<dbReference type="EMBL" id="LAYC01000001">
    <property type="protein sequence ID" value="KYK59404.1"/>
    <property type="molecule type" value="Genomic_DNA"/>
</dbReference>
<name>A0A151GQK4_DRECN</name>
<organism evidence="2 3">
    <name type="scientific">Drechmeria coniospora</name>
    <name type="common">Nematophagous fungus</name>
    <name type="synonym">Meria coniospora</name>
    <dbReference type="NCBI Taxonomy" id="98403"/>
    <lineage>
        <taxon>Eukaryota</taxon>
        <taxon>Fungi</taxon>
        <taxon>Dikarya</taxon>
        <taxon>Ascomycota</taxon>
        <taxon>Pezizomycotina</taxon>
        <taxon>Sordariomycetes</taxon>
        <taxon>Hypocreomycetidae</taxon>
        <taxon>Hypocreales</taxon>
        <taxon>Ophiocordycipitaceae</taxon>
        <taxon>Drechmeria</taxon>
    </lineage>
</organism>
<dbReference type="RefSeq" id="XP_040658756.1">
    <property type="nucleotide sequence ID" value="XM_040797873.1"/>
</dbReference>
<feature type="chain" id="PRO_5007580828" evidence="1">
    <location>
        <begin position="20"/>
        <end position="172"/>
    </location>
</feature>